<dbReference type="GO" id="GO:0005886">
    <property type="term" value="C:plasma membrane"/>
    <property type="evidence" value="ECO:0007669"/>
    <property type="project" value="InterPro"/>
</dbReference>
<dbReference type="InterPro" id="IPR001640">
    <property type="entry name" value="Lgt"/>
</dbReference>
<keyword evidence="9" id="KW-1185">Reference proteome</keyword>
<feature type="transmembrane region" description="Helical" evidence="7">
    <location>
        <begin position="319"/>
        <end position="336"/>
    </location>
</feature>
<sequence length="375" mass="38409">MRHIPSSAVVITDLSCSALEGADQQSLGVTYWFDAEPTGDRYTMTVHLRGRLKQGSGEEASSAKPEGRTEFAVTSSLENVVPGSGRIALTTRIQDVAAGEWEVVATPVRPAPTGGPAPWVEAPGPGLSRGSASGRTALAPFVRSLAPGVRLGAWPALVGTGFVLALILQVLLARQFDIPGLGLAGLTVVASTLGLAGAKVYYLLTHPREPRSFLTPGLSVQGFVIATVGALVAGTSLLDLPLGAVLDVTAPGLLVAMAVGRLGCLLGGCCAGRPTSSRWGVWSSDRRVGVRRIPVQLLESALSAALGVIALVLVLRSPAAGSGLVLVLAVAAYVLGRQTLFPLRSIPRATRHGRHVTLVAAAAVLAGSATALVLG</sequence>
<feature type="transmembrane region" description="Helical" evidence="7">
    <location>
        <begin position="293"/>
        <end position="313"/>
    </location>
</feature>
<keyword evidence="6 7" id="KW-0472">Membrane</keyword>
<evidence type="ECO:0000313" key="8">
    <source>
        <dbReference type="EMBL" id="RPF28237.1"/>
    </source>
</evidence>
<keyword evidence="3 8" id="KW-0808">Transferase</keyword>
<reference evidence="8 9" key="1">
    <citation type="submission" date="2018-11" db="EMBL/GenBank/DDBJ databases">
        <title>Sequencing the genomes of 1000 actinobacteria strains.</title>
        <authorList>
            <person name="Klenk H.-P."/>
        </authorList>
    </citation>
    <scope>NUCLEOTIDE SEQUENCE [LARGE SCALE GENOMIC DNA]</scope>
    <source>
        <strain evidence="8 9">DSM 14418</strain>
    </source>
</reference>
<dbReference type="Pfam" id="PF01790">
    <property type="entry name" value="LGT"/>
    <property type="match status" value="1"/>
</dbReference>
<accession>A0A3N4Z7F2</accession>
<evidence type="ECO:0000256" key="1">
    <source>
        <dbReference type="ARBA" id="ARBA00007150"/>
    </source>
</evidence>
<organism evidence="8 9">
    <name type="scientific">Georgenia muralis</name>
    <dbReference type="NCBI Taxonomy" id="154117"/>
    <lineage>
        <taxon>Bacteria</taxon>
        <taxon>Bacillati</taxon>
        <taxon>Actinomycetota</taxon>
        <taxon>Actinomycetes</taxon>
        <taxon>Micrococcales</taxon>
        <taxon>Bogoriellaceae</taxon>
        <taxon>Georgenia</taxon>
    </lineage>
</organism>
<feature type="transmembrane region" description="Helical" evidence="7">
    <location>
        <begin position="151"/>
        <end position="172"/>
    </location>
</feature>
<keyword evidence="4 7" id="KW-0812">Transmembrane</keyword>
<evidence type="ECO:0000256" key="4">
    <source>
        <dbReference type="ARBA" id="ARBA00022692"/>
    </source>
</evidence>
<dbReference type="EMBL" id="RKRA01000001">
    <property type="protein sequence ID" value="RPF28237.1"/>
    <property type="molecule type" value="Genomic_DNA"/>
</dbReference>
<evidence type="ECO:0000256" key="3">
    <source>
        <dbReference type="ARBA" id="ARBA00022679"/>
    </source>
</evidence>
<evidence type="ECO:0000313" key="9">
    <source>
        <dbReference type="Proteomes" id="UP000280726"/>
    </source>
</evidence>
<evidence type="ECO:0000256" key="5">
    <source>
        <dbReference type="ARBA" id="ARBA00022989"/>
    </source>
</evidence>
<keyword evidence="2" id="KW-1003">Cell membrane</keyword>
<evidence type="ECO:0000256" key="2">
    <source>
        <dbReference type="ARBA" id="ARBA00022475"/>
    </source>
</evidence>
<feature type="transmembrane region" description="Helical" evidence="7">
    <location>
        <begin position="356"/>
        <end position="374"/>
    </location>
</feature>
<dbReference type="Proteomes" id="UP000280726">
    <property type="component" value="Unassembled WGS sequence"/>
</dbReference>
<name>A0A3N4Z7F2_9MICO</name>
<comment type="caution">
    <text evidence="8">The sequence shown here is derived from an EMBL/GenBank/DDBJ whole genome shotgun (WGS) entry which is preliminary data.</text>
</comment>
<feature type="transmembrane region" description="Helical" evidence="7">
    <location>
        <begin position="178"/>
        <end position="201"/>
    </location>
</feature>
<feature type="transmembrane region" description="Helical" evidence="7">
    <location>
        <begin position="253"/>
        <end position="272"/>
    </location>
</feature>
<dbReference type="GO" id="GO:0042158">
    <property type="term" value="P:lipoprotein biosynthetic process"/>
    <property type="evidence" value="ECO:0007669"/>
    <property type="project" value="InterPro"/>
</dbReference>
<dbReference type="RefSeq" id="WP_211338824.1">
    <property type="nucleotide sequence ID" value="NZ_RKRA01000001.1"/>
</dbReference>
<protein>
    <submittedName>
        <fullName evidence="8">Phosphatidylglycerol:prolipoprotein diacylglycerol transferase</fullName>
    </submittedName>
</protein>
<feature type="transmembrane region" description="Helical" evidence="7">
    <location>
        <begin position="213"/>
        <end position="233"/>
    </location>
</feature>
<gene>
    <name evidence="8" type="ORF">EDD32_2753</name>
</gene>
<evidence type="ECO:0000256" key="6">
    <source>
        <dbReference type="ARBA" id="ARBA00023136"/>
    </source>
</evidence>
<keyword evidence="8" id="KW-0449">Lipoprotein</keyword>
<evidence type="ECO:0000256" key="7">
    <source>
        <dbReference type="SAM" id="Phobius"/>
    </source>
</evidence>
<dbReference type="GO" id="GO:0008961">
    <property type="term" value="F:phosphatidylglycerol-prolipoprotein diacylglyceryl transferase activity"/>
    <property type="evidence" value="ECO:0007669"/>
    <property type="project" value="InterPro"/>
</dbReference>
<keyword evidence="5 7" id="KW-1133">Transmembrane helix</keyword>
<proteinExistence type="inferred from homology"/>
<comment type="similarity">
    <text evidence="1">Belongs to the Lgt family.</text>
</comment>
<dbReference type="AlphaFoldDB" id="A0A3N4Z7F2"/>
<dbReference type="PANTHER" id="PTHR30589:SF0">
    <property type="entry name" value="PHOSPHATIDYLGLYCEROL--PROLIPOPROTEIN DIACYLGLYCERYL TRANSFERASE"/>
    <property type="match status" value="1"/>
</dbReference>
<dbReference type="PANTHER" id="PTHR30589">
    <property type="entry name" value="PROLIPOPROTEIN DIACYLGLYCERYL TRANSFERASE"/>
    <property type="match status" value="1"/>
</dbReference>